<comment type="caution">
    <text evidence="3">The sequence shown here is derived from an EMBL/GenBank/DDBJ whole genome shotgun (WGS) entry which is preliminary data.</text>
</comment>
<protein>
    <recommendedName>
        <fullName evidence="2">CHAT domain-containing protein</fullName>
    </recommendedName>
</protein>
<feature type="domain" description="CHAT" evidence="2">
    <location>
        <begin position="793"/>
        <end position="1127"/>
    </location>
</feature>
<gene>
    <name evidence="3" type="ORF">TWF694_008231</name>
</gene>
<dbReference type="InterPro" id="IPR011990">
    <property type="entry name" value="TPR-like_helical_dom_sf"/>
</dbReference>
<dbReference type="Gene3D" id="1.25.40.10">
    <property type="entry name" value="Tetratricopeptide repeat domain"/>
    <property type="match status" value="1"/>
</dbReference>
<feature type="region of interest" description="Disordered" evidence="1">
    <location>
        <begin position="1075"/>
        <end position="1110"/>
    </location>
</feature>
<evidence type="ECO:0000256" key="1">
    <source>
        <dbReference type="SAM" id="MobiDB-lite"/>
    </source>
</evidence>
<sequence length="1128" mass="126030">MGLEDLYQVANEMEATEEDGIEHFRLLSHVYYLIFARTSKVSDIQKAVHRAENALAVTAVASEDYTDCLMDLIVMLVKKYELTVAPSDLEQAILGAEEMATQKHPDQAIREIDLLKLKTRQALQAGTRQELETVTSMLAGAVARVKEADLDLPMLVGKCRKQGGLDGLHLYMAIKKSEEELAATPHDDTKRVYLLSDMASFLCMKHRLGGSLKDLQKGSKLYAEVLTTISHDHPMRATITQNLSRSYQDSFGKTRNLADLQMAIDRRAEAVNATPNDDPDRVEKLRALATMLTTSDSSNYNLGNLQLLIETEQNGLAATSQDHPDRSAILSDLCTNLGNRFDVTGNIEDLHMAIKIGREAVEKTPPGPDRGVTLSCLAAALARRSRITKDFNDLQASISLSEEALGLYPGSDQTRAKLLHDLSISLYDRFDLIRSLDDLQRAIELNEEALPIIGDLSNLKSDSVIIFSTLAFHLYEKYRQTNDPYDWQKAIEAGEILLSTIPQGHPARPRIIGYTVLLFYTRFERTESVSYIDRILALGAEMLESSSNPRIRIKIIKWLIAVVLVPNNMMEEASHMMEIAIGLLPSLASPQMSQEDQQRIIASYSGFAVLATSITLKAGKDAYHAVRLLELGRGLIAGLRFGTRSDLTDLREQHLEMAEKFERLRDTLDLPDPSSRDLATVDTDQTYLKRINQVHRAGLEFEKTVSEIRLLPNFQNFLLPPQAEELMAAANLGPIVLINISDRCDALIVEEKSIRSIRLPNLHESDIGKYVKLLNQLRSYRSSDAIHQMFNMLEWLWDTAVGPILNDLGFLDTPSNDDWPRVWWIPTGDLSLLPLHAAGYHFPRSANANTALDRVVSSYSPSIKALIYARQNLREDNDITSISGDAVLVSMDKTPGHSDLNFAKEEISVLEGLLPGHIPRVKLERPSKQAVIERLKSCKIFHFAGHGESDPTNPSNSSLLVNDWKQNPLTVDSLVKMDLRQISPWLAYLAACSTSNNSAEDLQDEAIHLAAACQLAGFRHVVGSLWEVSDRYSVDAAREIYTTISCGKSVSLGVHRATRLLRDITSKRDGWRSTELVETVESDQETEGQTPENRDSRRVRPEGYQKSNKYGIEKSDPFVWAAYIHVGP</sequence>
<feature type="compositionally biased region" description="Basic and acidic residues" evidence="1">
    <location>
        <begin position="1092"/>
        <end position="1103"/>
    </location>
</feature>
<name>A0AAV9XFG8_9PEZI</name>
<keyword evidence="4" id="KW-1185">Reference proteome</keyword>
<accession>A0AAV9XFG8</accession>
<evidence type="ECO:0000259" key="2">
    <source>
        <dbReference type="Pfam" id="PF12770"/>
    </source>
</evidence>
<dbReference type="Pfam" id="PF13374">
    <property type="entry name" value="TPR_10"/>
    <property type="match status" value="1"/>
</dbReference>
<dbReference type="AlphaFoldDB" id="A0AAV9XFG8"/>
<organism evidence="3 4">
    <name type="scientific">Orbilia ellipsospora</name>
    <dbReference type="NCBI Taxonomy" id="2528407"/>
    <lineage>
        <taxon>Eukaryota</taxon>
        <taxon>Fungi</taxon>
        <taxon>Dikarya</taxon>
        <taxon>Ascomycota</taxon>
        <taxon>Pezizomycotina</taxon>
        <taxon>Orbiliomycetes</taxon>
        <taxon>Orbiliales</taxon>
        <taxon>Orbiliaceae</taxon>
        <taxon>Orbilia</taxon>
    </lineage>
</organism>
<dbReference type="EMBL" id="JAVHJO010000004">
    <property type="protein sequence ID" value="KAK6540848.1"/>
    <property type="molecule type" value="Genomic_DNA"/>
</dbReference>
<dbReference type="InterPro" id="IPR024983">
    <property type="entry name" value="CHAT_dom"/>
</dbReference>
<evidence type="ECO:0000313" key="4">
    <source>
        <dbReference type="Proteomes" id="UP001365542"/>
    </source>
</evidence>
<dbReference type="Pfam" id="PF12770">
    <property type="entry name" value="CHAT"/>
    <property type="match status" value="1"/>
</dbReference>
<dbReference type="Proteomes" id="UP001365542">
    <property type="component" value="Unassembled WGS sequence"/>
</dbReference>
<proteinExistence type="predicted"/>
<evidence type="ECO:0000313" key="3">
    <source>
        <dbReference type="EMBL" id="KAK6540848.1"/>
    </source>
</evidence>
<reference evidence="3 4" key="1">
    <citation type="submission" date="2019-10" db="EMBL/GenBank/DDBJ databases">
        <authorList>
            <person name="Palmer J.M."/>
        </authorList>
    </citation>
    <scope>NUCLEOTIDE SEQUENCE [LARGE SCALE GENOMIC DNA]</scope>
    <source>
        <strain evidence="3 4">TWF694</strain>
    </source>
</reference>